<gene>
    <name evidence="6" type="ORF">F5147DRAFT_655880</name>
</gene>
<evidence type="ECO:0000256" key="1">
    <source>
        <dbReference type="ARBA" id="ARBA00004141"/>
    </source>
</evidence>
<keyword evidence="3" id="KW-1133">Transmembrane helix</keyword>
<accession>A0A9P7EZS5</accession>
<protein>
    <submittedName>
        <fullName evidence="6">Uncharacterized protein</fullName>
    </submittedName>
</protein>
<evidence type="ECO:0000256" key="3">
    <source>
        <dbReference type="ARBA" id="ARBA00022989"/>
    </source>
</evidence>
<proteinExistence type="predicted"/>
<dbReference type="GeneID" id="64696294"/>
<dbReference type="Pfam" id="PF04479">
    <property type="entry name" value="RTA1"/>
    <property type="match status" value="1"/>
</dbReference>
<evidence type="ECO:0000256" key="4">
    <source>
        <dbReference type="ARBA" id="ARBA00023136"/>
    </source>
</evidence>
<dbReference type="OrthoDB" id="2677703at2759"/>
<feature type="signal peptide" evidence="5">
    <location>
        <begin position="1"/>
        <end position="27"/>
    </location>
</feature>
<name>A0A9P7EZS5_9AGAM</name>
<evidence type="ECO:0000256" key="5">
    <source>
        <dbReference type="SAM" id="SignalP"/>
    </source>
</evidence>
<reference evidence="6" key="1">
    <citation type="journal article" date="2020" name="New Phytol.">
        <title>Comparative genomics reveals dynamic genome evolution in host specialist ectomycorrhizal fungi.</title>
        <authorList>
            <person name="Lofgren L.A."/>
            <person name="Nguyen N.H."/>
            <person name="Vilgalys R."/>
            <person name="Ruytinx J."/>
            <person name="Liao H.L."/>
            <person name="Branco S."/>
            <person name="Kuo A."/>
            <person name="LaButti K."/>
            <person name="Lipzen A."/>
            <person name="Andreopoulos W."/>
            <person name="Pangilinan J."/>
            <person name="Riley R."/>
            <person name="Hundley H."/>
            <person name="Na H."/>
            <person name="Barry K."/>
            <person name="Grigoriev I.V."/>
            <person name="Stajich J.E."/>
            <person name="Kennedy P.G."/>
        </authorList>
    </citation>
    <scope>NUCLEOTIDE SEQUENCE</scope>
    <source>
        <strain evidence="6">FC423</strain>
    </source>
</reference>
<dbReference type="AlphaFoldDB" id="A0A9P7EZS5"/>
<comment type="caution">
    <text evidence="6">The sequence shown here is derived from an EMBL/GenBank/DDBJ whole genome shotgun (WGS) entry which is preliminary data.</text>
</comment>
<keyword evidence="2" id="KW-0812">Transmembrane</keyword>
<evidence type="ECO:0000313" key="6">
    <source>
        <dbReference type="EMBL" id="KAG2099285.1"/>
    </source>
</evidence>
<evidence type="ECO:0000313" key="7">
    <source>
        <dbReference type="Proteomes" id="UP000823399"/>
    </source>
</evidence>
<organism evidence="6 7">
    <name type="scientific">Suillus discolor</name>
    <dbReference type="NCBI Taxonomy" id="1912936"/>
    <lineage>
        <taxon>Eukaryota</taxon>
        <taxon>Fungi</taxon>
        <taxon>Dikarya</taxon>
        <taxon>Basidiomycota</taxon>
        <taxon>Agaricomycotina</taxon>
        <taxon>Agaricomycetes</taxon>
        <taxon>Agaricomycetidae</taxon>
        <taxon>Boletales</taxon>
        <taxon>Suillineae</taxon>
        <taxon>Suillaceae</taxon>
        <taxon>Suillus</taxon>
    </lineage>
</organism>
<comment type="subcellular location">
    <subcellularLocation>
        <location evidence="1">Membrane</location>
        <topology evidence="1">Multi-pass membrane protein</topology>
    </subcellularLocation>
</comment>
<evidence type="ECO:0000256" key="2">
    <source>
        <dbReference type="ARBA" id="ARBA00022692"/>
    </source>
</evidence>
<dbReference type="EMBL" id="JABBWM010000058">
    <property type="protein sequence ID" value="KAG2099285.1"/>
    <property type="molecule type" value="Genomic_DNA"/>
</dbReference>
<dbReference type="Proteomes" id="UP000823399">
    <property type="component" value="Unassembled WGS sequence"/>
</dbReference>
<sequence>MGLQILGHLGLSDIICLIVQAVGAASAANTKTSASTSANIMLGGIAAQLYGLAYRRKPEANVLRYRVLKSVLISGYRTVEVANGWAGPPITIEGYFSSLSLRRDDGPSHSSLLIEQL</sequence>
<keyword evidence="5" id="KW-0732">Signal</keyword>
<dbReference type="InterPro" id="IPR007568">
    <property type="entry name" value="RTA1"/>
</dbReference>
<dbReference type="RefSeq" id="XP_041289172.1">
    <property type="nucleotide sequence ID" value="XM_041434035.1"/>
</dbReference>
<keyword evidence="4" id="KW-0472">Membrane</keyword>
<dbReference type="GO" id="GO:0016020">
    <property type="term" value="C:membrane"/>
    <property type="evidence" value="ECO:0007669"/>
    <property type="project" value="UniProtKB-SubCell"/>
</dbReference>
<keyword evidence="7" id="KW-1185">Reference proteome</keyword>
<feature type="chain" id="PRO_5040334313" evidence="5">
    <location>
        <begin position="28"/>
        <end position="117"/>
    </location>
</feature>